<dbReference type="Gene3D" id="1.25.40.10">
    <property type="entry name" value="Tetratricopeptide repeat domain"/>
    <property type="match status" value="1"/>
</dbReference>
<dbReference type="PROSITE" id="PS50005">
    <property type="entry name" value="TPR"/>
    <property type="match status" value="2"/>
</dbReference>
<comment type="caution">
    <text evidence="4">The sequence shown here is derived from an EMBL/GenBank/DDBJ whole genome shotgun (WGS) entry which is preliminary data.</text>
</comment>
<reference evidence="4 5" key="1">
    <citation type="submission" date="2023-01" db="EMBL/GenBank/DDBJ databases">
        <title>Novel diversity within Roseofilum (Cyanobacteria; Desertifilaceae) from marine benthic mats with descriptions of four novel species.</title>
        <authorList>
            <person name="Wang Y."/>
            <person name="Berthold D.E."/>
            <person name="Hu J."/>
            <person name="Lefler F.W."/>
            <person name="Laughinghouse H.D. IV."/>
        </authorList>
    </citation>
    <scope>NUCLEOTIDE SEQUENCE [LARGE SCALE GENOMIC DNA]</scope>
    <source>
        <strain evidence="4 5">BLCC-M143</strain>
    </source>
</reference>
<keyword evidence="5" id="KW-1185">Reference proteome</keyword>
<keyword evidence="2 3" id="KW-0802">TPR repeat</keyword>
<feature type="repeat" description="TPR" evidence="3">
    <location>
        <begin position="7"/>
        <end position="40"/>
    </location>
</feature>
<dbReference type="RefSeq" id="WP_283758125.1">
    <property type="nucleotide sequence ID" value="NZ_JAQOSQ010000008.1"/>
</dbReference>
<dbReference type="Proteomes" id="UP001232992">
    <property type="component" value="Unassembled WGS sequence"/>
</dbReference>
<dbReference type="Pfam" id="PF13181">
    <property type="entry name" value="TPR_8"/>
    <property type="match status" value="1"/>
</dbReference>
<evidence type="ECO:0000313" key="5">
    <source>
        <dbReference type="Proteomes" id="UP001232992"/>
    </source>
</evidence>
<dbReference type="SUPFAM" id="SSF48452">
    <property type="entry name" value="TPR-like"/>
    <property type="match status" value="1"/>
</dbReference>
<organism evidence="4 5">
    <name type="scientific">Roseofilum casamattae BLCC-M143</name>
    <dbReference type="NCBI Taxonomy" id="3022442"/>
    <lineage>
        <taxon>Bacteria</taxon>
        <taxon>Bacillati</taxon>
        <taxon>Cyanobacteriota</taxon>
        <taxon>Cyanophyceae</taxon>
        <taxon>Desertifilales</taxon>
        <taxon>Desertifilaceae</taxon>
        <taxon>Roseofilum</taxon>
        <taxon>Roseofilum casamattae</taxon>
    </lineage>
</organism>
<dbReference type="InterPro" id="IPR050498">
    <property type="entry name" value="Ycf3"/>
</dbReference>
<gene>
    <name evidence="4" type="ORF">PMH09_09690</name>
</gene>
<evidence type="ECO:0000313" key="4">
    <source>
        <dbReference type="EMBL" id="MDJ1183471.1"/>
    </source>
</evidence>
<evidence type="ECO:0008006" key="6">
    <source>
        <dbReference type="Google" id="ProtNLM"/>
    </source>
</evidence>
<evidence type="ECO:0000256" key="1">
    <source>
        <dbReference type="ARBA" id="ARBA00022737"/>
    </source>
</evidence>
<dbReference type="SMART" id="SM00028">
    <property type="entry name" value="TPR"/>
    <property type="match status" value="3"/>
</dbReference>
<sequence>MDKTVISATYAEKAQESIKNYNYVEAISHFDLALTYDPNNISLWIQRGCACTHLHHYQKALWSFEQALTLSPDDSSLHLFRGVCLHHLKQYDRAYQSYDRGLGRNSSNLLTGLKRKWQALLANWELSVSASS</sequence>
<accession>A0ABT7BYE5</accession>
<protein>
    <recommendedName>
        <fullName evidence="6">Tetratricopeptide repeat protein</fullName>
    </recommendedName>
</protein>
<proteinExistence type="predicted"/>
<evidence type="ECO:0000256" key="3">
    <source>
        <dbReference type="PROSITE-ProRule" id="PRU00339"/>
    </source>
</evidence>
<dbReference type="InterPro" id="IPR011990">
    <property type="entry name" value="TPR-like_helical_dom_sf"/>
</dbReference>
<dbReference type="InterPro" id="IPR019734">
    <property type="entry name" value="TPR_rpt"/>
</dbReference>
<dbReference type="PANTHER" id="PTHR44858:SF1">
    <property type="entry name" value="UDP-N-ACETYLGLUCOSAMINE--PEPTIDE N-ACETYLGLUCOSAMINYLTRANSFERASE SPINDLY-RELATED"/>
    <property type="match status" value="1"/>
</dbReference>
<dbReference type="EMBL" id="JAQOSQ010000008">
    <property type="protein sequence ID" value="MDJ1183471.1"/>
    <property type="molecule type" value="Genomic_DNA"/>
</dbReference>
<evidence type="ECO:0000256" key="2">
    <source>
        <dbReference type="ARBA" id="ARBA00022803"/>
    </source>
</evidence>
<name>A0ABT7BYE5_9CYAN</name>
<keyword evidence="1" id="KW-0677">Repeat</keyword>
<feature type="repeat" description="TPR" evidence="3">
    <location>
        <begin position="41"/>
        <end position="74"/>
    </location>
</feature>
<dbReference type="PANTHER" id="PTHR44858">
    <property type="entry name" value="TETRATRICOPEPTIDE REPEAT PROTEIN 6"/>
    <property type="match status" value="1"/>
</dbReference>